<gene>
    <name evidence="1" type="ORF">EVAR_46798_1</name>
</gene>
<name>A0A4C1XG12_EUMVA</name>
<dbReference type="PANTHER" id="PTHR19446">
    <property type="entry name" value="REVERSE TRANSCRIPTASES"/>
    <property type="match status" value="1"/>
</dbReference>
<dbReference type="AlphaFoldDB" id="A0A4C1XG12"/>
<dbReference type="OrthoDB" id="412981at2759"/>
<sequence length="86" mass="9938">MPDWIPTVAIIQLSKRAAVAMTMLFNGILRMRHFPQCWKIGHVIAIPKAGKHLRIASSQRPVTLLSHFAKLFERILLPRLYRHLNT</sequence>
<keyword evidence="2" id="KW-1185">Reference proteome</keyword>
<dbReference type="EMBL" id="BGZK01000805">
    <property type="protein sequence ID" value="GBP61147.1"/>
    <property type="molecule type" value="Genomic_DNA"/>
</dbReference>
<keyword evidence="1" id="KW-0548">Nucleotidyltransferase</keyword>
<keyword evidence="1" id="KW-0695">RNA-directed DNA polymerase</keyword>
<proteinExistence type="predicted"/>
<reference evidence="1 2" key="1">
    <citation type="journal article" date="2019" name="Commun. Biol.">
        <title>The bagworm genome reveals a unique fibroin gene that provides high tensile strength.</title>
        <authorList>
            <person name="Kono N."/>
            <person name="Nakamura H."/>
            <person name="Ohtoshi R."/>
            <person name="Tomita M."/>
            <person name="Numata K."/>
            <person name="Arakawa K."/>
        </authorList>
    </citation>
    <scope>NUCLEOTIDE SEQUENCE [LARGE SCALE GENOMIC DNA]</scope>
</reference>
<comment type="caution">
    <text evidence="1">The sequence shown here is derived from an EMBL/GenBank/DDBJ whole genome shotgun (WGS) entry which is preliminary data.</text>
</comment>
<dbReference type="Proteomes" id="UP000299102">
    <property type="component" value="Unassembled WGS sequence"/>
</dbReference>
<dbReference type="GO" id="GO:0003964">
    <property type="term" value="F:RNA-directed DNA polymerase activity"/>
    <property type="evidence" value="ECO:0007669"/>
    <property type="project" value="UniProtKB-KW"/>
</dbReference>
<evidence type="ECO:0000313" key="1">
    <source>
        <dbReference type="EMBL" id="GBP61147.1"/>
    </source>
</evidence>
<protein>
    <submittedName>
        <fullName evidence="1">Probable RNA-directed DNA polymerase from transposon X-element</fullName>
    </submittedName>
</protein>
<evidence type="ECO:0000313" key="2">
    <source>
        <dbReference type="Proteomes" id="UP000299102"/>
    </source>
</evidence>
<organism evidence="1 2">
    <name type="scientific">Eumeta variegata</name>
    <name type="common">Bagworm moth</name>
    <name type="synonym">Eumeta japonica</name>
    <dbReference type="NCBI Taxonomy" id="151549"/>
    <lineage>
        <taxon>Eukaryota</taxon>
        <taxon>Metazoa</taxon>
        <taxon>Ecdysozoa</taxon>
        <taxon>Arthropoda</taxon>
        <taxon>Hexapoda</taxon>
        <taxon>Insecta</taxon>
        <taxon>Pterygota</taxon>
        <taxon>Neoptera</taxon>
        <taxon>Endopterygota</taxon>
        <taxon>Lepidoptera</taxon>
        <taxon>Glossata</taxon>
        <taxon>Ditrysia</taxon>
        <taxon>Tineoidea</taxon>
        <taxon>Psychidae</taxon>
        <taxon>Oiketicinae</taxon>
        <taxon>Eumeta</taxon>
    </lineage>
</organism>
<accession>A0A4C1XG12</accession>
<keyword evidence="1" id="KW-0808">Transferase</keyword>